<dbReference type="SUPFAM" id="SSF48371">
    <property type="entry name" value="ARM repeat"/>
    <property type="match status" value="1"/>
</dbReference>
<protein>
    <recommendedName>
        <fullName evidence="3">SPIN90/Ldb17 leucine-rich domain-containing protein</fullName>
    </recommendedName>
</protein>
<dbReference type="EMBL" id="JAPFFF010000073">
    <property type="protein sequence ID" value="KAK8835855.1"/>
    <property type="molecule type" value="Genomic_DNA"/>
</dbReference>
<sequence>MSTLIDIITKQFKGNEDDNASNNENTEVSVEHPEIVVEKLRDYHPTEDYTNELKKISSVFGVCDDAFMKKFIDLFGVIKLMHVLDLVQRSGPTQIDQKIKSEHYLIILTILHKIIENKCGLEYLQKNYEMEPEESNLLRTFVSYLSLQNEDANEILMDLINSLNETRDFAQHCYHQLKEPRPDVNNGLELLCQLLNTDNSQNVTLNNSICVLIKQIVSKLPTDSPLYEDFVINLHDIAFIDKMGIIGENYKKEDKDVKYVNFVLELYEDLSIRYSKIKIE</sequence>
<evidence type="ECO:0000313" key="2">
    <source>
        <dbReference type="Proteomes" id="UP001470230"/>
    </source>
</evidence>
<reference evidence="1 2" key="1">
    <citation type="submission" date="2024-04" db="EMBL/GenBank/DDBJ databases">
        <title>Tritrichomonas musculus Genome.</title>
        <authorList>
            <person name="Alves-Ferreira E."/>
            <person name="Grigg M."/>
            <person name="Lorenzi H."/>
            <person name="Galac M."/>
        </authorList>
    </citation>
    <scope>NUCLEOTIDE SEQUENCE [LARGE SCALE GENOMIC DNA]</scope>
    <source>
        <strain evidence="1 2">EAF2021</strain>
    </source>
</reference>
<dbReference type="InterPro" id="IPR016024">
    <property type="entry name" value="ARM-type_fold"/>
</dbReference>
<evidence type="ECO:0008006" key="3">
    <source>
        <dbReference type="Google" id="ProtNLM"/>
    </source>
</evidence>
<name>A0ABR2GPI6_9EUKA</name>
<organism evidence="1 2">
    <name type="scientific">Tritrichomonas musculus</name>
    <dbReference type="NCBI Taxonomy" id="1915356"/>
    <lineage>
        <taxon>Eukaryota</taxon>
        <taxon>Metamonada</taxon>
        <taxon>Parabasalia</taxon>
        <taxon>Tritrichomonadida</taxon>
        <taxon>Tritrichomonadidae</taxon>
        <taxon>Tritrichomonas</taxon>
    </lineage>
</organism>
<proteinExistence type="predicted"/>
<comment type="caution">
    <text evidence="1">The sequence shown here is derived from an EMBL/GenBank/DDBJ whole genome shotgun (WGS) entry which is preliminary data.</text>
</comment>
<dbReference type="Proteomes" id="UP001470230">
    <property type="component" value="Unassembled WGS sequence"/>
</dbReference>
<gene>
    <name evidence="1" type="ORF">M9Y10_040408</name>
</gene>
<evidence type="ECO:0000313" key="1">
    <source>
        <dbReference type="EMBL" id="KAK8835855.1"/>
    </source>
</evidence>
<keyword evidence="2" id="KW-1185">Reference proteome</keyword>
<accession>A0ABR2GPI6</accession>